<feature type="domain" description="Cation efflux protein cytoplasmic" evidence="9">
    <location>
        <begin position="275"/>
        <end position="349"/>
    </location>
</feature>
<dbReference type="NCBIfam" id="TIGR01297">
    <property type="entry name" value="CDF"/>
    <property type="match status" value="1"/>
</dbReference>
<evidence type="ECO:0000256" key="4">
    <source>
        <dbReference type="ARBA" id="ARBA00022989"/>
    </source>
</evidence>
<dbReference type="InterPro" id="IPR027470">
    <property type="entry name" value="Cation_efflux_CTD"/>
</dbReference>
<evidence type="ECO:0000256" key="2">
    <source>
        <dbReference type="ARBA" id="ARBA00022448"/>
    </source>
</evidence>
<dbReference type="EMBL" id="CAJNNW010037636">
    <property type="protein sequence ID" value="CAE8743392.1"/>
    <property type="molecule type" value="Genomic_DNA"/>
</dbReference>
<gene>
    <name evidence="10" type="ORF">PGLA2088_LOCUS51374</name>
</gene>
<evidence type="ECO:0000256" key="1">
    <source>
        <dbReference type="ARBA" id="ARBA00004141"/>
    </source>
</evidence>
<dbReference type="Pfam" id="PF16916">
    <property type="entry name" value="ZT_dimer"/>
    <property type="match status" value="1"/>
</dbReference>
<keyword evidence="4 7" id="KW-1133">Transmembrane helix</keyword>
<dbReference type="InterPro" id="IPR002524">
    <property type="entry name" value="Cation_efflux"/>
</dbReference>
<reference evidence="10" key="1">
    <citation type="submission" date="2021-02" db="EMBL/GenBank/DDBJ databases">
        <authorList>
            <person name="Dougan E. K."/>
            <person name="Rhodes N."/>
            <person name="Thang M."/>
            <person name="Chan C."/>
        </authorList>
    </citation>
    <scope>NUCLEOTIDE SEQUENCE</scope>
</reference>
<comment type="subcellular location">
    <subcellularLocation>
        <location evidence="1">Membrane</location>
        <topology evidence="1">Multi-pass membrane protein</topology>
    </subcellularLocation>
</comment>
<comment type="caution">
    <text evidence="10">The sequence shown here is derived from an EMBL/GenBank/DDBJ whole genome shotgun (WGS) entry which is preliminary data.</text>
</comment>
<dbReference type="Gene3D" id="1.20.1510.10">
    <property type="entry name" value="Cation efflux protein transmembrane domain"/>
    <property type="match status" value="1"/>
</dbReference>
<feature type="transmembrane region" description="Helical" evidence="7">
    <location>
        <begin position="170"/>
        <end position="192"/>
    </location>
</feature>
<dbReference type="SUPFAM" id="SSF161111">
    <property type="entry name" value="Cation efflux protein transmembrane domain-like"/>
    <property type="match status" value="1"/>
</dbReference>
<evidence type="ECO:0000256" key="7">
    <source>
        <dbReference type="SAM" id="Phobius"/>
    </source>
</evidence>
<dbReference type="Proteomes" id="UP000626109">
    <property type="component" value="Unassembled WGS sequence"/>
</dbReference>
<dbReference type="AlphaFoldDB" id="A0A813M1C1"/>
<sequence length="390" mass="42597">NSGGDLQSPLLSSSRGRLGSRSVPVFSPTGVEVVLVETTQEEAGGCLSAVIRRSQSGLGDSTEVTFAIKSSVWINAFLTVVKMYAFIASGSMAVLASLVDSIIDLVGQGALMYTNALASTNNNADYPVGRGRLEPVGVMICAVVMGMASMEVISQSAWRLVKYWDRDDAPAAVLSFSTASMLVGVILLKGLLYKWSLGVSRRNPQNDSIKAIAQDNLNDVFSNIAAFIAPQTIDFGPSFWVVDPVAGILISVYIIYTWLVTGFEQVEMIVGKRADREFLAKVQNMAEEHHPSMKLDQLNAYHFGPRYLVEVEVVMPESTTLRESHDAGIILQHKIETLEEVERCFVHIDYQLRLHDDHDPEVPIDAKLYGGPMREDGHGRTPAGPELLPV</sequence>
<dbReference type="InterPro" id="IPR058533">
    <property type="entry name" value="Cation_efflux_TM"/>
</dbReference>
<evidence type="ECO:0000313" key="11">
    <source>
        <dbReference type="Proteomes" id="UP000626109"/>
    </source>
</evidence>
<organism evidence="10 11">
    <name type="scientific">Polarella glacialis</name>
    <name type="common">Dinoflagellate</name>
    <dbReference type="NCBI Taxonomy" id="89957"/>
    <lineage>
        <taxon>Eukaryota</taxon>
        <taxon>Sar</taxon>
        <taxon>Alveolata</taxon>
        <taxon>Dinophyceae</taxon>
        <taxon>Suessiales</taxon>
        <taxon>Suessiaceae</taxon>
        <taxon>Polarella</taxon>
    </lineage>
</organism>
<dbReference type="SUPFAM" id="SSF160240">
    <property type="entry name" value="Cation efflux protein cytoplasmic domain-like"/>
    <property type="match status" value="1"/>
</dbReference>
<evidence type="ECO:0000256" key="5">
    <source>
        <dbReference type="ARBA" id="ARBA00023136"/>
    </source>
</evidence>
<proteinExistence type="predicted"/>
<dbReference type="Gene3D" id="3.30.70.1350">
    <property type="entry name" value="Cation efflux protein, cytoplasmic domain"/>
    <property type="match status" value="1"/>
</dbReference>
<dbReference type="InterPro" id="IPR050291">
    <property type="entry name" value="CDF_Transporter"/>
</dbReference>
<evidence type="ECO:0000256" key="6">
    <source>
        <dbReference type="SAM" id="MobiDB-lite"/>
    </source>
</evidence>
<evidence type="ECO:0008006" key="12">
    <source>
        <dbReference type="Google" id="ProtNLM"/>
    </source>
</evidence>
<protein>
    <recommendedName>
        <fullName evidence="12">Cation efflux protein cytoplasmic domain-containing protein</fullName>
    </recommendedName>
</protein>
<feature type="transmembrane region" description="Helical" evidence="7">
    <location>
        <begin position="83"/>
        <end position="103"/>
    </location>
</feature>
<evidence type="ECO:0000256" key="3">
    <source>
        <dbReference type="ARBA" id="ARBA00022692"/>
    </source>
</evidence>
<dbReference type="Pfam" id="PF01545">
    <property type="entry name" value="Cation_efflux"/>
    <property type="match status" value="1"/>
</dbReference>
<dbReference type="GO" id="GO:0008324">
    <property type="term" value="F:monoatomic cation transmembrane transporter activity"/>
    <property type="evidence" value="ECO:0007669"/>
    <property type="project" value="InterPro"/>
</dbReference>
<evidence type="ECO:0000259" key="9">
    <source>
        <dbReference type="Pfam" id="PF16916"/>
    </source>
</evidence>
<feature type="non-terminal residue" evidence="10">
    <location>
        <position position="390"/>
    </location>
</feature>
<evidence type="ECO:0000259" key="8">
    <source>
        <dbReference type="Pfam" id="PF01545"/>
    </source>
</evidence>
<feature type="region of interest" description="Disordered" evidence="6">
    <location>
        <begin position="371"/>
        <end position="390"/>
    </location>
</feature>
<feature type="transmembrane region" description="Helical" evidence="7">
    <location>
        <begin position="136"/>
        <end position="158"/>
    </location>
</feature>
<dbReference type="GO" id="GO:0016020">
    <property type="term" value="C:membrane"/>
    <property type="evidence" value="ECO:0007669"/>
    <property type="project" value="UniProtKB-SubCell"/>
</dbReference>
<dbReference type="PANTHER" id="PTHR43840">
    <property type="entry name" value="MITOCHONDRIAL METAL TRANSPORTER 1-RELATED"/>
    <property type="match status" value="1"/>
</dbReference>
<feature type="domain" description="Cation efflux protein transmembrane" evidence="8">
    <location>
        <begin position="70"/>
        <end position="268"/>
    </location>
</feature>
<keyword evidence="3 7" id="KW-0812">Transmembrane</keyword>
<keyword evidence="5 7" id="KW-0472">Membrane</keyword>
<keyword evidence="2" id="KW-0813">Transport</keyword>
<accession>A0A813M1C1</accession>
<name>A0A813M1C1_POLGL</name>
<evidence type="ECO:0000313" key="10">
    <source>
        <dbReference type="EMBL" id="CAE8743392.1"/>
    </source>
</evidence>
<dbReference type="InterPro" id="IPR036837">
    <property type="entry name" value="Cation_efflux_CTD_sf"/>
</dbReference>
<dbReference type="PANTHER" id="PTHR43840:SF52">
    <property type="entry name" value="CATION EFFLUX FAMILY PROTEIN"/>
    <property type="match status" value="1"/>
</dbReference>
<feature type="transmembrane region" description="Helical" evidence="7">
    <location>
        <begin position="245"/>
        <end position="263"/>
    </location>
</feature>
<dbReference type="InterPro" id="IPR027469">
    <property type="entry name" value="Cation_efflux_TMD_sf"/>
</dbReference>